<evidence type="ECO:0000313" key="1">
    <source>
        <dbReference type="EMBL" id="MFD2463263.1"/>
    </source>
</evidence>
<dbReference type="RefSeq" id="WP_345391962.1">
    <property type="nucleotide sequence ID" value="NZ_BAABHG010000005.1"/>
</dbReference>
<reference evidence="2" key="1">
    <citation type="journal article" date="2019" name="Int. J. Syst. Evol. Microbiol.">
        <title>The Global Catalogue of Microorganisms (GCM) 10K type strain sequencing project: providing services to taxonomists for standard genome sequencing and annotation.</title>
        <authorList>
            <consortium name="The Broad Institute Genomics Platform"/>
            <consortium name="The Broad Institute Genome Sequencing Center for Infectious Disease"/>
            <person name="Wu L."/>
            <person name="Ma J."/>
        </authorList>
    </citation>
    <scope>NUCLEOTIDE SEQUENCE [LARGE SCALE GENOMIC DNA]</scope>
    <source>
        <strain evidence="2">CGMCC 4.7643</strain>
    </source>
</reference>
<protein>
    <submittedName>
        <fullName evidence="1">Uncharacterized protein</fullName>
    </submittedName>
</protein>
<evidence type="ECO:0000313" key="2">
    <source>
        <dbReference type="Proteomes" id="UP001597419"/>
    </source>
</evidence>
<dbReference type="Proteomes" id="UP001597419">
    <property type="component" value="Unassembled WGS sequence"/>
</dbReference>
<accession>A0ABW5GQU6</accession>
<gene>
    <name evidence="1" type="ORF">ACFSYJ_31945</name>
</gene>
<comment type="caution">
    <text evidence="1">The sequence shown here is derived from an EMBL/GenBank/DDBJ whole genome shotgun (WGS) entry which is preliminary data.</text>
</comment>
<name>A0ABW5GQU6_9PSEU</name>
<dbReference type="EMBL" id="JBHUKU010000020">
    <property type="protein sequence ID" value="MFD2463263.1"/>
    <property type="molecule type" value="Genomic_DNA"/>
</dbReference>
<sequence length="163" mass="17675">MDGEEALSRLRDAVALWYVDLGRSAAIVYAACDLLVTGIDGPAVVALAAVNIGVADEEVPGLLDAALVEVGITPEVKGSAAADEKGLRMLAARAIAGELTPRAFVTWTHRRFDYFVSDVIDGIHLFHENYSLLEDPYVRDLVPETREEIDAQVLAEAWKLAVR</sequence>
<proteinExistence type="predicted"/>
<keyword evidence="2" id="KW-1185">Reference proteome</keyword>
<organism evidence="1 2">
    <name type="scientific">Amycolatopsis samaneae</name>
    <dbReference type="NCBI Taxonomy" id="664691"/>
    <lineage>
        <taxon>Bacteria</taxon>
        <taxon>Bacillati</taxon>
        <taxon>Actinomycetota</taxon>
        <taxon>Actinomycetes</taxon>
        <taxon>Pseudonocardiales</taxon>
        <taxon>Pseudonocardiaceae</taxon>
        <taxon>Amycolatopsis</taxon>
    </lineage>
</organism>